<proteinExistence type="predicted"/>
<evidence type="ECO:0000313" key="1">
    <source>
        <dbReference type="EMBL" id="KRZ64052.1"/>
    </source>
</evidence>
<sequence length="42" mass="4956">MGSNLRDIILRQLAQENVFKFFSKLFVDEHTVQTECKDEVLL</sequence>
<comment type="caution">
    <text evidence="1">The sequence shown here is derived from an EMBL/GenBank/DDBJ whole genome shotgun (WGS) entry which is preliminary data.</text>
</comment>
<organism evidence="1 2">
    <name type="scientific">Trichinella papuae</name>
    <dbReference type="NCBI Taxonomy" id="268474"/>
    <lineage>
        <taxon>Eukaryota</taxon>
        <taxon>Metazoa</taxon>
        <taxon>Ecdysozoa</taxon>
        <taxon>Nematoda</taxon>
        <taxon>Enoplea</taxon>
        <taxon>Dorylaimia</taxon>
        <taxon>Trichinellida</taxon>
        <taxon>Trichinellidae</taxon>
        <taxon>Trichinella</taxon>
    </lineage>
</organism>
<dbReference type="EMBL" id="JYDO01001526">
    <property type="protein sequence ID" value="KRZ64052.1"/>
    <property type="molecule type" value="Genomic_DNA"/>
</dbReference>
<dbReference type="AlphaFoldDB" id="A0A0V1LX54"/>
<accession>A0A0V1LX54</accession>
<gene>
    <name evidence="1" type="ORF">T10_4831</name>
</gene>
<keyword evidence="2" id="KW-1185">Reference proteome</keyword>
<reference evidence="1 2" key="1">
    <citation type="submission" date="2015-01" db="EMBL/GenBank/DDBJ databases">
        <title>Evolution of Trichinella species and genotypes.</title>
        <authorList>
            <person name="Korhonen P.K."/>
            <person name="Edoardo P."/>
            <person name="Giuseppe L.R."/>
            <person name="Gasser R.B."/>
        </authorList>
    </citation>
    <scope>NUCLEOTIDE SEQUENCE [LARGE SCALE GENOMIC DNA]</scope>
    <source>
        <strain evidence="1">ISS1980</strain>
    </source>
</reference>
<evidence type="ECO:0000313" key="2">
    <source>
        <dbReference type="Proteomes" id="UP000054843"/>
    </source>
</evidence>
<protein>
    <submittedName>
        <fullName evidence="1">Uncharacterized protein</fullName>
    </submittedName>
</protein>
<dbReference type="Proteomes" id="UP000054843">
    <property type="component" value="Unassembled WGS sequence"/>
</dbReference>
<name>A0A0V1LX54_9BILA</name>